<proteinExistence type="predicted"/>
<reference evidence="1 2" key="1">
    <citation type="submission" date="2021-03" db="EMBL/GenBank/DDBJ databases">
        <title>Whole genome sequence of Metabacillus bambusae BG109.</title>
        <authorList>
            <person name="Jeong J.W."/>
        </authorList>
    </citation>
    <scope>NUCLEOTIDE SEQUENCE [LARGE SCALE GENOMIC DNA]</scope>
    <source>
        <strain evidence="1 2">BG109</strain>
    </source>
</reference>
<dbReference type="Proteomes" id="UP000663981">
    <property type="component" value="Unassembled WGS sequence"/>
</dbReference>
<organism evidence="1 2">
    <name type="scientific">Metabacillus bambusae</name>
    <dbReference type="NCBI Taxonomy" id="2795218"/>
    <lineage>
        <taxon>Bacteria</taxon>
        <taxon>Bacillati</taxon>
        <taxon>Bacillota</taxon>
        <taxon>Bacilli</taxon>
        <taxon>Bacillales</taxon>
        <taxon>Bacillaceae</taxon>
        <taxon>Metabacillus</taxon>
    </lineage>
</organism>
<protein>
    <recommendedName>
        <fullName evidence="3">WYL domain-containing protein</fullName>
    </recommendedName>
</protein>
<name>A0ABS3N9V3_9BACI</name>
<keyword evidence="2" id="KW-1185">Reference proteome</keyword>
<evidence type="ECO:0000313" key="1">
    <source>
        <dbReference type="EMBL" id="MBO1515072.1"/>
    </source>
</evidence>
<evidence type="ECO:0008006" key="3">
    <source>
        <dbReference type="Google" id="ProtNLM"/>
    </source>
</evidence>
<dbReference type="RefSeq" id="WP_207981964.1">
    <property type="nucleotide sequence ID" value="NZ_JAGDEL010000030.1"/>
</dbReference>
<comment type="caution">
    <text evidence="1">The sequence shown here is derived from an EMBL/GenBank/DDBJ whole genome shotgun (WGS) entry which is preliminary data.</text>
</comment>
<evidence type="ECO:0000313" key="2">
    <source>
        <dbReference type="Proteomes" id="UP000663981"/>
    </source>
</evidence>
<gene>
    <name evidence="1" type="ORF">I7822_25945</name>
</gene>
<accession>A0ABS3N9V3</accession>
<dbReference type="EMBL" id="JAGDEL010000030">
    <property type="protein sequence ID" value="MBO1515072.1"/>
    <property type="molecule type" value="Genomic_DNA"/>
</dbReference>
<sequence length="73" mass="8469">MTGLLFTSKEDQMPIELMYISGKGDITHRTVIVRDIQDDYIKAFCLTKQQPRLFKRSNILSAAKVRRYAKTAF</sequence>